<dbReference type="FunFam" id="3.30.465.10:FF:000014">
    <property type="entry name" value="D-lactate dehydrogenase (Cytochrome), putative"/>
    <property type="match status" value="1"/>
</dbReference>
<evidence type="ECO:0000256" key="1">
    <source>
        <dbReference type="ARBA" id="ARBA00001974"/>
    </source>
</evidence>
<keyword evidence="5" id="KW-0560">Oxidoreductase</keyword>
<keyword evidence="10" id="KW-1185">Reference proteome</keyword>
<dbReference type="FunFam" id="1.10.45.10:FF:000001">
    <property type="entry name" value="D-lactate dehydrogenase mitochondrial"/>
    <property type="match status" value="1"/>
</dbReference>
<dbReference type="InterPro" id="IPR016169">
    <property type="entry name" value="FAD-bd_PCMH_sub2"/>
</dbReference>
<dbReference type="OrthoDB" id="7786253at2759"/>
<dbReference type="Gene3D" id="3.30.70.2740">
    <property type="match status" value="1"/>
</dbReference>
<evidence type="ECO:0000313" key="10">
    <source>
        <dbReference type="Proteomes" id="UP000054321"/>
    </source>
</evidence>
<accession>A0A0C3CSD5</accession>
<dbReference type="Pfam" id="PF02913">
    <property type="entry name" value="FAD-oxidase_C"/>
    <property type="match status" value="1"/>
</dbReference>
<dbReference type="PANTHER" id="PTHR11748">
    <property type="entry name" value="D-LACTATE DEHYDROGENASE"/>
    <property type="match status" value="1"/>
</dbReference>
<dbReference type="PROSITE" id="PS51387">
    <property type="entry name" value="FAD_PCMH"/>
    <property type="match status" value="1"/>
</dbReference>
<dbReference type="FunCoup" id="A0A0C3CSD5">
    <property type="interactions" value="218"/>
</dbReference>
<comment type="similarity">
    <text evidence="2">Belongs to the FAD-binding oxidoreductase/transferase type 4 family.</text>
</comment>
<dbReference type="GO" id="GO:0008720">
    <property type="term" value="F:D-lactate dehydrogenase (NAD+) activity"/>
    <property type="evidence" value="ECO:0007669"/>
    <property type="project" value="TreeGrafter"/>
</dbReference>
<comment type="cofactor">
    <cofactor evidence="1">
        <name>FAD</name>
        <dbReference type="ChEBI" id="CHEBI:57692"/>
    </cofactor>
</comment>
<evidence type="ECO:0000256" key="3">
    <source>
        <dbReference type="ARBA" id="ARBA00022630"/>
    </source>
</evidence>
<dbReference type="InterPro" id="IPR036318">
    <property type="entry name" value="FAD-bd_PCMH-like_sf"/>
</dbReference>
<dbReference type="InterPro" id="IPR006094">
    <property type="entry name" value="Oxid_FAD_bind_N"/>
</dbReference>
<dbReference type="PANTHER" id="PTHR11748:SF116">
    <property type="entry name" value="D-LACTATE DEHYDROGENASE (CYTOCHROME) (AFU_ORTHOLOGUE AFUA_7G02560)"/>
    <property type="match status" value="1"/>
</dbReference>
<protein>
    <recommendedName>
        <fullName evidence="6">D-lactate dehydrogenase (cytochrome)</fullName>
        <ecNumber evidence="6">1.1.2.4</ecNumber>
    </recommendedName>
</protein>
<gene>
    <name evidence="9" type="ORF">OIDMADRAFT_107101</name>
</gene>
<dbReference type="InterPro" id="IPR016171">
    <property type="entry name" value="Vanillyl_alc_oxidase_C-sub2"/>
</dbReference>
<dbReference type="HOGENOM" id="CLU_017779_3_0_1"/>
<proteinExistence type="inferred from homology"/>
<reference evidence="10" key="2">
    <citation type="submission" date="2015-01" db="EMBL/GenBank/DDBJ databases">
        <title>Evolutionary Origins and Diversification of the Mycorrhizal Mutualists.</title>
        <authorList>
            <consortium name="DOE Joint Genome Institute"/>
            <consortium name="Mycorrhizal Genomics Consortium"/>
            <person name="Kohler A."/>
            <person name="Kuo A."/>
            <person name="Nagy L.G."/>
            <person name="Floudas D."/>
            <person name="Copeland A."/>
            <person name="Barry K.W."/>
            <person name="Cichocki N."/>
            <person name="Veneault-Fourrey C."/>
            <person name="LaButti K."/>
            <person name="Lindquist E.A."/>
            <person name="Lipzen A."/>
            <person name="Lundell T."/>
            <person name="Morin E."/>
            <person name="Murat C."/>
            <person name="Riley R."/>
            <person name="Ohm R."/>
            <person name="Sun H."/>
            <person name="Tunlid A."/>
            <person name="Henrissat B."/>
            <person name="Grigoriev I.V."/>
            <person name="Hibbett D.S."/>
            <person name="Martin F."/>
        </authorList>
    </citation>
    <scope>NUCLEOTIDE SEQUENCE [LARGE SCALE GENOMIC DNA]</scope>
    <source>
        <strain evidence="10">Zn</strain>
    </source>
</reference>
<evidence type="ECO:0000256" key="6">
    <source>
        <dbReference type="ARBA" id="ARBA00038897"/>
    </source>
</evidence>
<keyword evidence="4" id="KW-0274">FAD</keyword>
<dbReference type="EC" id="1.1.2.4" evidence="6"/>
<comment type="catalytic activity">
    <reaction evidence="7">
        <text>(R)-lactate + 2 Fe(III)-[cytochrome c] = 2 Fe(II)-[cytochrome c] + pyruvate + 2 H(+)</text>
        <dbReference type="Rhea" id="RHEA:13521"/>
        <dbReference type="Rhea" id="RHEA-COMP:10350"/>
        <dbReference type="Rhea" id="RHEA-COMP:14399"/>
        <dbReference type="ChEBI" id="CHEBI:15361"/>
        <dbReference type="ChEBI" id="CHEBI:15378"/>
        <dbReference type="ChEBI" id="CHEBI:16004"/>
        <dbReference type="ChEBI" id="CHEBI:29033"/>
        <dbReference type="ChEBI" id="CHEBI:29034"/>
        <dbReference type="EC" id="1.1.2.4"/>
    </reaction>
</comment>
<dbReference type="InParanoid" id="A0A0C3CSD5"/>
<dbReference type="AlphaFoldDB" id="A0A0C3CSD5"/>
<dbReference type="GO" id="GO:0004458">
    <property type="term" value="F:D-lactate dehydrogenase (cytochrome) activity"/>
    <property type="evidence" value="ECO:0007669"/>
    <property type="project" value="UniProtKB-EC"/>
</dbReference>
<dbReference type="Gene3D" id="1.10.45.10">
    <property type="entry name" value="Vanillyl-alcohol Oxidase, Chain A, domain 4"/>
    <property type="match status" value="1"/>
</dbReference>
<dbReference type="Proteomes" id="UP000054321">
    <property type="component" value="Unassembled WGS sequence"/>
</dbReference>
<dbReference type="SUPFAM" id="SSF55103">
    <property type="entry name" value="FAD-linked oxidases, C-terminal domain"/>
    <property type="match status" value="1"/>
</dbReference>
<evidence type="ECO:0000256" key="4">
    <source>
        <dbReference type="ARBA" id="ARBA00022827"/>
    </source>
</evidence>
<dbReference type="InterPro" id="IPR016164">
    <property type="entry name" value="FAD-linked_Oxase-like_C"/>
</dbReference>
<evidence type="ECO:0000256" key="7">
    <source>
        <dbReference type="ARBA" id="ARBA00051436"/>
    </source>
</evidence>
<organism evidence="9 10">
    <name type="scientific">Oidiodendron maius (strain Zn)</name>
    <dbReference type="NCBI Taxonomy" id="913774"/>
    <lineage>
        <taxon>Eukaryota</taxon>
        <taxon>Fungi</taxon>
        <taxon>Dikarya</taxon>
        <taxon>Ascomycota</taxon>
        <taxon>Pezizomycotina</taxon>
        <taxon>Leotiomycetes</taxon>
        <taxon>Leotiomycetes incertae sedis</taxon>
        <taxon>Myxotrichaceae</taxon>
        <taxon>Oidiodendron</taxon>
    </lineage>
</organism>
<dbReference type="GO" id="GO:1903457">
    <property type="term" value="P:lactate catabolic process"/>
    <property type="evidence" value="ECO:0007669"/>
    <property type="project" value="TreeGrafter"/>
</dbReference>
<feature type="domain" description="FAD-binding PCMH-type" evidence="8">
    <location>
        <begin position="164"/>
        <end position="342"/>
    </location>
</feature>
<dbReference type="SUPFAM" id="SSF56176">
    <property type="entry name" value="FAD-binding/transporter-associated domain-like"/>
    <property type="match status" value="1"/>
</dbReference>
<dbReference type="InterPro" id="IPR004113">
    <property type="entry name" value="FAD-bd_oxidored_4_C"/>
</dbReference>
<dbReference type="Gene3D" id="3.30.465.10">
    <property type="match status" value="1"/>
</dbReference>
<evidence type="ECO:0000313" key="9">
    <source>
        <dbReference type="EMBL" id="KIM92582.1"/>
    </source>
</evidence>
<dbReference type="GO" id="GO:0071949">
    <property type="term" value="F:FAD binding"/>
    <property type="evidence" value="ECO:0007669"/>
    <property type="project" value="InterPro"/>
</dbReference>
<keyword evidence="3" id="KW-0285">Flavoprotein</keyword>
<evidence type="ECO:0000259" key="8">
    <source>
        <dbReference type="PROSITE" id="PS51387"/>
    </source>
</evidence>
<dbReference type="InterPro" id="IPR016166">
    <property type="entry name" value="FAD-bd_PCMH"/>
</dbReference>
<dbReference type="EMBL" id="KN832916">
    <property type="protein sequence ID" value="KIM92582.1"/>
    <property type="molecule type" value="Genomic_DNA"/>
</dbReference>
<dbReference type="Pfam" id="PF01565">
    <property type="entry name" value="FAD_binding_4"/>
    <property type="match status" value="1"/>
</dbReference>
<name>A0A0C3CSD5_OIDMZ</name>
<evidence type="ECO:0000256" key="5">
    <source>
        <dbReference type="ARBA" id="ARBA00023002"/>
    </source>
</evidence>
<sequence length="594" mass="65086">MPPLLSSKIHNFPFRECLRTGFTATINVRTPWMLRYISTPNSSNTGHGPIPKNADDAHGERKGRLSGSVLILIGAFSSIPIYYLGSQLLKSNISISKQGPGFPISTSSTLPITNVYAPEHNISPKNMDEAYAEFARVIGKENISTEGGTLERHTSTEWSSYPAIPSQHPQYVLFPGSTEEVSKIMKICHARRIPVVAFSGGTSLEGHFANTRHGIAIDFTRMNSIISVDKDDLDAVVQPGVSYEELNEQLEKENLFFPPDPGPGAMIGGMIGTGCSGTNAYYYGTMREWVINVTAVLADGTIIKTRQRPRKSSAGYDLTKVFIGSEGTLGLVTEATVKITTKPQHESVAVVSFPTVRMAAECVSKFVETGVRVAAVELLDETTMKLINESGSLDREWEETPTLFIKFNGTPNGVSEQIQIVQEIAKSHGSVGFVFAKDKDEAEDLWTSRKTALWGAAAMKKHDTDHPWITDVAVPISKLADIIEETKKALKETGLAGAIVGHVGDGNFHSLLFFAEEERPIAEKFVHNMVNRAIQLEGTVTGEHGVGLVKRDYLNHEVGETTVDLMRKMKLAFDPLCLLNCDKVIRIVPEERKG</sequence>
<dbReference type="FunFam" id="3.30.70.2740:FF:000001">
    <property type="entry name" value="D-lactate dehydrogenase mitochondrial"/>
    <property type="match status" value="1"/>
</dbReference>
<dbReference type="STRING" id="913774.A0A0C3CSD5"/>
<reference evidence="9 10" key="1">
    <citation type="submission" date="2014-04" db="EMBL/GenBank/DDBJ databases">
        <authorList>
            <consortium name="DOE Joint Genome Institute"/>
            <person name="Kuo A."/>
            <person name="Martino E."/>
            <person name="Perotto S."/>
            <person name="Kohler A."/>
            <person name="Nagy L.G."/>
            <person name="Floudas D."/>
            <person name="Copeland A."/>
            <person name="Barry K.W."/>
            <person name="Cichocki N."/>
            <person name="Veneault-Fourrey C."/>
            <person name="LaButti K."/>
            <person name="Lindquist E.A."/>
            <person name="Lipzen A."/>
            <person name="Lundell T."/>
            <person name="Morin E."/>
            <person name="Murat C."/>
            <person name="Sun H."/>
            <person name="Tunlid A."/>
            <person name="Henrissat B."/>
            <person name="Grigoriev I.V."/>
            <person name="Hibbett D.S."/>
            <person name="Martin F."/>
            <person name="Nordberg H.P."/>
            <person name="Cantor M.N."/>
            <person name="Hua S.X."/>
        </authorList>
    </citation>
    <scope>NUCLEOTIDE SEQUENCE [LARGE SCALE GENOMIC DNA]</scope>
    <source>
        <strain evidence="9 10">Zn</strain>
    </source>
</reference>
<dbReference type="GO" id="GO:0005739">
    <property type="term" value="C:mitochondrion"/>
    <property type="evidence" value="ECO:0007669"/>
    <property type="project" value="TreeGrafter"/>
</dbReference>
<evidence type="ECO:0000256" key="2">
    <source>
        <dbReference type="ARBA" id="ARBA00008000"/>
    </source>
</evidence>